<feature type="domain" description="SLH" evidence="2">
    <location>
        <begin position="620"/>
        <end position="683"/>
    </location>
</feature>
<dbReference type="InterPro" id="IPR051465">
    <property type="entry name" value="Cell_Envelope_Struct_Comp"/>
</dbReference>
<dbReference type="EMBL" id="AP012273">
    <property type="protein sequence ID" value="BAO44948.1"/>
    <property type="molecule type" value="Genomic_DNA"/>
</dbReference>
<organism evidence="3 4">
    <name type="scientific">Thiolapillus brandeum</name>
    <dbReference type="NCBI Taxonomy" id="1076588"/>
    <lineage>
        <taxon>Bacteria</taxon>
        <taxon>Pseudomonadati</taxon>
        <taxon>Pseudomonadota</taxon>
        <taxon>Gammaproteobacteria</taxon>
        <taxon>Chromatiales</taxon>
        <taxon>Sedimenticolaceae</taxon>
        <taxon>Thiolapillus</taxon>
    </lineage>
</organism>
<dbReference type="SUPFAM" id="SSF141072">
    <property type="entry name" value="CalX-like"/>
    <property type="match status" value="1"/>
</dbReference>
<protein>
    <recommendedName>
        <fullName evidence="2">SLH domain-containing protein</fullName>
    </recommendedName>
</protein>
<dbReference type="OrthoDB" id="8612880at2"/>
<dbReference type="Pfam" id="PF00395">
    <property type="entry name" value="SLH"/>
    <property type="match status" value="3"/>
</dbReference>
<dbReference type="PANTHER" id="PTHR43308">
    <property type="entry name" value="OUTER MEMBRANE PROTEIN ALPHA-RELATED"/>
    <property type="match status" value="1"/>
</dbReference>
<evidence type="ECO:0000259" key="2">
    <source>
        <dbReference type="PROSITE" id="PS51272"/>
    </source>
</evidence>
<accession>A0A7U6JIM1</accession>
<sequence>MKHKRLILTIWSAMAAMGLSSMGSVSANVGTEQWRVLENSGVNGGNDQQDYGYDVAFDSQGNLISVGLMDSPQTGTTTNDNAYIVKYDSTGTKLWEHQYDDGNVQGTNCNTQKCDSSDALYDVVVDAADNILVGGKWSGNYPTDLYHQAHWVRSISADGNTTNWEHVWHQGAWNACYDLAQSDAGDTYTAGTSFVGWGSNRGDWVMFHYDSDGVPDSNYPYFHNVSPYEWLPDRAYGTAVDSDGYHYAVGMIGISGTSGGSSNNFNWHVRKIDPADGTLIWSDTLDGNSLYDVARKIIVDGNNDVYVAGYLNMGTDNTADHADYDWVVVKYAGAGDGANGAVKLWTHTFTGPTGKNASAQNLAWDSATDTIIVVGPVINETTDLNEIRLERLDPATGNIIREQTISSANDVIPVGIAIQGDKLALAGYQQNGSDWDVMTVMLNAIRAGLSFDPATGLSTTEAGGTATVDIKLASAPTQEVTVSLTSSNTAEGTISPASLTFTPANWDTAQTVTITGVEDSVDDGDQDFNIQFSVTSSDLLYDGLAVADLTVTNRDNDPIFADVPIGYWAYDWIQSLVDSGITSGCGTDTYCPSSDVSRAQMAVFLERGIHGSDYAPPAATGTVFDDVPADYWAASWIESLNTDGITGGCGGGNYCPDSQVDRAQMAVFLLRSEHGSDYTPPAATGTMFDDIPADYWAASWIEQLATEGITSGCDANNYCPDDPVQRDSMAVFLTRTFNL</sequence>
<dbReference type="Proteomes" id="UP000031631">
    <property type="component" value="Chromosome"/>
</dbReference>
<feature type="domain" description="SLH" evidence="2">
    <location>
        <begin position="684"/>
        <end position="739"/>
    </location>
</feature>
<dbReference type="AlphaFoldDB" id="A0A7U6JIM1"/>
<dbReference type="InterPro" id="IPR038081">
    <property type="entry name" value="CalX-like_sf"/>
</dbReference>
<dbReference type="PANTHER" id="PTHR43308:SF5">
    <property type="entry name" value="S-LAYER PROTEIN _ PEPTIDOGLYCAN ENDO-BETA-N-ACETYLGLUCOSAMINIDASE"/>
    <property type="match status" value="1"/>
</dbReference>
<evidence type="ECO:0000313" key="3">
    <source>
        <dbReference type="EMBL" id="BAO44948.1"/>
    </source>
</evidence>
<keyword evidence="1" id="KW-0732">Signal</keyword>
<dbReference type="PROSITE" id="PS51272">
    <property type="entry name" value="SLH"/>
    <property type="match status" value="3"/>
</dbReference>
<feature type="signal peptide" evidence="1">
    <location>
        <begin position="1"/>
        <end position="27"/>
    </location>
</feature>
<feature type="chain" id="PRO_5031136824" description="SLH domain-containing protein" evidence="1">
    <location>
        <begin position="28"/>
        <end position="739"/>
    </location>
</feature>
<evidence type="ECO:0000256" key="1">
    <source>
        <dbReference type="SAM" id="SignalP"/>
    </source>
</evidence>
<dbReference type="InterPro" id="IPR001119">
    <property type="entry name" value="SLH_dom"/>
</dbReference>
<dbReference type="RefSeq" id="WP_041068206.1">
    <property type="nucleotide sequence ID" value="NZ_AP012273.1"/>
</dbReference>
<name>A0A7U6JIM1_9GAMM</name>
<reference evidence="3 4" key="1">
    <citation type="journal article" date="2014" name="PLoS ONE">
        <title>Physiological and genomic features of a novel sulfur-oxidizing gammaproteobacterium belonging to a previously uncultivated symbiotic lineage isolated from a hydrothermal vent.</title>
        <authorList>
            <person name="Nunoura T."/>
            <person name="Takaki Y."/>
            <person name="Kazama H."/>
            <person name="Kakuta J."/>
            <person name="Shimamura S."/>
            <person name="Makita H."/>
            <person name="Hirai M."/>
            <person name="Miyazaki M."/>
            <person name="Takai K."/>
        </authorList>
    </citation>
    <scope>NUCLEOTIDE SEQUENCE [LARGE SCALE GENOMIC DNA]</scope>
    <source>
        <strain evidence="3 4">Hiromi1</strain>
    </source>
</reference>
<gene>
    <name evidence="3" type="ORF">TBH_C2034</name>
</gene>
<evidence type="ECO:0000313" key="4">
    <source>
        <dbReference type="Proteomes" id="UP000031631"/>
    </source>
</evidence>
<keyword evidence="4" id="KW-1185">Reference proteome</keyword>
<proteinExistence type="predicted"/>
<dbReference type="Gene3D" id="2.60.40.2030">
    <property type="match status" value="1"/>
</dbReference>
<dbReference type="KEGG" id="tbn:TBH_C2034"/>
<feature type="domain" description="SLH" evidence="2">
    <location>
        <begin position="556"/>
        <end position="619"/>
    </location>
</feature>